<name>A0A9J7BLV0_9BACT</name>
<organism evidence="3 4">
    <name type="scientific">Occallatibacter riparius</name>
    <dbReference type="NCBI Taxonomy" id="1002689"/>
    <lineage>
        <taxon>Bacteria</taxon>
        <taxon>Pseudomonadati</taxon>
        <taxon>Acidobacteriota</taxon>
        <taxon>Terriglobia</taxon>
        <taxon>Terriglobales</taxon>
        <taxon>Acidobacteriaceae</taxon>
        <taxon>Occallatibacter</taxon>
    </lineage>
</organism>
<accession>A0A9J7BLV0</accession>
<feature type="domain" description="AB hydrolase-1" evidence="2">
    <location>
        <begin position="38"/>
        <end position="251"/>
    </location>
</feature>
<dbReference type="PANTHER" id="PTHR37017:SF11">
    <property type="entry name" value="ESTERASE_LIPASE_THIOESTERASE DOMAIN-CONTAINING PROTEIN"/>
    <property type="match status" value="1"/>
</dbReference>
<keyword evidence="1" id="KW-0732">Signal</keyword>
<dbReference type="EMBL" id="CP093313">
    <property type="protein sequence ID" value="UWZ83635.1"/>
    <property type="molecule type" value="Genomic_DNA"/>
</dbReference>
<feature type="chain" id="PRO_5039922263" evidence="1">
    <location>
        <begin position="29"/>
        <end position="263"/>
    </location>
</feature>
<dbReference type="GO" id="GO:0016787">
    <property type="term" value="F:hydrolase activity"/>
    <property type="evidence" value="ECO:0007669"/>
    <property type="project" value="UniProtKB-KW"/>
</dbReference>
<dbReference type="Proteomes" id="UP001059380">
    <property type="component" value="Chromosome"/>
</dbReference>
<dbReference type="RefSeq" id="WP_260792970.1">
    <property type="nucleotide sequence ID" value="NZ_CP093313.1"/>
</dbReference>
<dbReference type="InterPro" id="IPR052897">
    <property type="entry name" value="Sec-Metab_Biosynth_Hydrolase"/>
</dbReference>
<evidence type="ECO:0000256" key="1">
    <source>
        <dbReference type="SAM" id="SignalP"/>
    </source>
</evidence>
<dbReference type="SUPFAM" id="SSF53474">
    <property type="entry name" value="alpha/beta-Hydrolases"/>
    <property type="match status" value="1"/>
</dbReference>
<protein>
    <submittedName>
        <fullName evidence="3">Alpha/beta hydrolase</fullName>
    </submittedName>
</protein>
<dbReference type="InterPro" id="IPR029058">
    <property type="entry name" value="AB_hydrolase_fold"/>
</dbReference>
<dbReference type="AlphaFoldDB" id="A0A9J7BLV0"/>
<dbReference type="Gene3D" id="3.40.50.1820">
    <property type="entry name" value="alpha/beta hydrolase"/>
    <property type="match status" value="1"/>
</dbReference>
<evidence type="ECO:0000313" key="4">
    <source>
        <dbReference type="Proteomes" id="UP001059380"/>
    </source>
</evidence>
<evidence type="ECO:0000259" key="2">
    <source>
        <dbReference type="Pfam" id="PF12697"/>
    </source>
</evidence>
<dbReference type="PANTHER" id="PTHR37017">
    <property type="entry name" value="AB HYDROLASE-1 DOMAIN-CONTAINING PROTEIN-RELATED"/>
    <property type="match status" value="1"/>
</dbReference>
<sequence length="263" mass="27826">MKSMIAFLRRGAILTALILAASALQSSAQKQVPAIKNIILVHGAWADGSSWAKVIPILQERGFQVTAVQLSLATLDNDVAITKRAIALADGPVLLVGHSYGGAVISEAGNDPKVAGLVFVAAFAPDTNESSLSLLQEGPPPPIANELRPDSSGFVKLTERGVLEDFAQQLTPKEREILFATQGPAAYAALNTSLAGSPAWRSKPDWYIVAADDRAIPPDLERTMAQRMGAVTITLPSCHVPMLAEPEEVARFIVRAASGDQGK</sequence>
<proteinExistence type="predicted"/>
<dbReference type="InterPro" id="IPR000073">
    <property type="entry name" value="AB_hydrolase_1"/>
</dbReference>
<evidence type="ECO:0000313" key="3">
    <source>
        <dbReference type="EMBL" id="UWZ83635.1"/>
    </source>
</evidence>
<keyword evidence="4" id="KW-1185">Reference proteome</keyword>
<feature type="signal peptide" evidence="1">
    <location>
        <begin position="1"/>
        <end position="28"/>
    </location>
</feature>
<dbReference type="Pfam" id="PF12697">
    <property type="entry name" value="Abhydrolase_6"/>
    <property type="match status" value="1"/>
</dbReference>
<gene>
    <name evidence="3" type="ORF">MOP44_24090</name>
</gene>
<dbReference type="KEGG" id="orp:MOP44_24090"/>
<reference evidence="3" key="1">
    <citation type="submission" date="2021-04" db="EMBL/GenBank/DDBJ databases">
        <title>Phylogenetic analysis of Acidobacteriaceae.</title>
        <authorList>
            <person name="Qiu L."/>
            <person name="Zhang Q."/>
        </authorList>
    </citation>
    <scope>NUCLEOTIDE SEQUENCE</scope>
    <source>
        <strain evidence="3">DSM 25168</strain>
    </source>
</reference>
<keyword evidence="3" id="KW-0378">Hydrolase</keyword>